<gene>
    <name evidence="1" type="ORF">GCM10007301_30400</name>
</gene>
<reference evidence="1" key="2">
    <citation type="submission" date="2020-09" db="EMBL/GenBank/DDBJ databases">
        <authorList>
            <person name="Sun Q."/>
            <person name="Sedlacek I."/>
        </authorList>
    </citation>
    <scope>NUCLEOTIDE SEQUENCE</scope>
    <source>
        <strain evidence="1">CCM 7897</strain>
    </source>
</reference>
<comment type="caution">
    <text evidence="1">The sequence shown here is derived from an EMBL/GenBank/DDBJ whole genome shotgun (WGS) entry which is preliminary data.</text>
</comment>
<dbReference type="EMBL" id="BMCT01000004">
    <property type="protein sequence ID" value="GGF68651.1"/>
    <property type="molecule type" value="Genomic_DNA"/>
</dbReference>
<protein>
    <submittedName>
        <fullName evidence="1">Uncharacterized protein</fullName>
    </submittedName>
</protein>
<keyword evidence="2" id="KW-1185">Reference proteome</keyword>
<dbReference type="AlphaFoldDB" id="A0A917FCR0"/>
<evidence type="ECO:0000313" key="2">
    <source>
        <dbReference type="Proteomes" id="UP000606044"/>
    </source>
</evidence>
<name>A0A917FCR0_9HYPH</name>
<dbReference type="Proteomes" id="UP000606044">
    <property type="component" value="Unassembled WGS sequence"/>
</dbReference>
<proteinExistence type="predicted"/>
<accession>A0A917FCR0</accession>
<sequence length="137" mass="14255">MFRVRTTSLSLLTQRAKSVLVMLVALCFLMHSTADELANARHGLAQNPNAITTADGTIETVDAVAATLSDSAGSNDAPNSDPIRWSADHDCHGCTIVAALPDAPTLQIGSVAHRAVFGTDSLIPGRVVSLEAPPPKA</sequence>
<organism evidence="1 2">
    <name type="scientific">Azorhizobium oxalatiphilum</name>
    <dbReference type="NCBI Taxonomy" id="980631"/>
    <lineage>
        <taxon>Bacteria</taxon>
        <taxon>Pseudomonadati</taxon>
        <taxon>Pseudomonadota</taxon>
        <taxon>Alphaproteobacteria</taxon>
        <taxon>Hyphomicrobiales</taxon>
        <taxon>Xanthobacteraceae</taxon>
        <taxon>Azorhizobium</taxon>
    </lineage>
</organism>
<reference evidence="1" key="1">
    <citation type="journal article" date="2014" name="Int. J. Syst. Evol. Microbiol.">
        <title>Complete genome sequence of Corynebacterium casei LMG S-19264T (=DSM 44701T), isolated from a smear-ripened cheese.</title>
        <authorList>
            <consortium name="US DOE Joint Genome Institute (JGI-PGF)"/>
            <person name="Walter F."/>
            <person name="Albersmeier A."/>
            <person name="Kalinowski J."/>
            <person name="Ruckert C."/>
        </authorList>
    </citation>
    <scope>NUCLEOTIDE SEQUENCE</scope>
    <source>
        <strain evidence="1">CCM 7897</strain>
    </source>
</reference>
<evidence type="ECO:0000313" key="1">
    <source>
        <dbReference type="EMBL" id="GGF68651.1"/>
    </source>
</evidence>